<reference evidence="2 3" key="1">
    <citation type="submission" date="2016-10" db="EMBL/GenBank/DDBJ databases">
        <title>Comparative genomics uncovers the prolific and rare metabolic potential of the cyanobacterial genus Moorea.</title>
        <authorList>
            <person name="Leao T."/>
            <person name="Castelao G."/>
            <person name="Korobeynikov A."/>
            <person name="Monroe E.A."/>
            <person name="Podell S."/>
            <person name="Glukhov E."/>
            <person name="Allen E."/>
            <person name="Gerwick W.H."/>
            <person name="Gerwick L."/>
        </authorList>
    </citation>
    <scope>NUCLEOTIDE SEQUENCE [LARGE SCALE GENOMIC DNA]</scope>
    <source>
        <strain evidence="2 3">PNG5-198</strain>
    </source>
</reference>
<sequence>MPPGCFPPLTKRQRFPTTKEFLMKLSYVLIGLAIFAIVLRPDLIPISLALAIIAFGVVFGLFRDHLMK</sequence>
<dbReference type="AlphaFoldDB" id="A0A1U7N7N6"/>
<evidence type="ECO:0000313" key="3">
    <source>
        <dbReference type="Proteomes" id="UP000186657"/>
    </source>
</evidence>
<name>A0A1U7N7N6_9CYAN</name>
<dbReference type="Proteomes" id="UP000186657">
    <property type="component" value="Unassembled WGS sequence"/>
</dbReference>
<organism evidence="2 3">
    <name type="scientific">Moorena bouillonii PNG</name>
    <dbReference type="NCBI Taxonomy" id="568701"/>
    <lineage>
        <taxon>Bacteria</taxon>
        <taxon>Bacillati</taxon>
        <taxon>Cyanobacteriota</taxon>
        <taxon>Cyanophyceae</taxon>
        <taxon>Coleofasciculales</taxon>
        <taxon>Coleofasciculaceae</taxon>
        <taxon>Moorena</taxon>
    </lineage>
</organism>
<feature type="transmembrane region" description="Helical" evidence="1">
    <location>
        <begin position="44"/>
        <end position="62"/>
    </location>
</feature>
<keyword evidence="1" id="KW-0812">Transmembrane</keyword>
<proteinExistence type="predicted"/>
<accession>A0A1U7N7N6</accession>
<feature type="transmembrane region" description="Helical" evidence="1">
    <location>
        <begin position="21"/>
        <end position="38"/>
    </location>
</feature>
<evidence type="ECO:0000256" key="1">
    <source>
        <dbReference type="SAM" id="Phobius"/>
    </source>
</evidence>
<dbReference type="EMBL" id="MKZS01000001">
    <property type="protein sequence ID" value="OLT61924.1"/>
    <property type="molecule type" value="Genomic_DNA"/>
</dbReference>
<keyword evidence="1" id="KW-0472">Membrane</keyword>
<comment type="caution">
    <text evidence="2">The sequence shown here is derived from an EMBL/GenBank/DDBJ whole genome shotgun (WGS) entry which is preliminary data.</text>
</comment>
<protein>
    <submittedName>
        <fullName evidence="2">Uncharacterized protein</fullName>
    </submittedName>
</protein>
<keyword evidence="3" id="KW-1185">Reference proteome</keyword>
<gene>
    <name evidence="2" type="ORF">BJP37_25725</name>
</gene>
<keyword evidence="1" id="KW-1133">Transmembrane helix</keyword>
<evidence type="ECO:0000313" key="2">
    <source>
        <dbReference type="EMBL" id="OLT61924.1"/>
    </source>
</evidence>